<comment type="caution">
    <text evidence="1">The sequence shown here is derived from an EMBL/GenBank/DDBJ whole genome shotgun (WGS) entry which is preliminary data.</text>
</comment>
<reference evidence="1 2" key="1">
    <citation type="submission" date="2014-02" db="EMBL/GenBank/DDBJ databases">
        <title>The small core and large imbalanced accessory genome model reveals a collaborative survival strategy of Sorangium cellulosum strains in nature.</title>
        <authorList>
            <person name="Han K."/>
            <person name="Peng R."/>
            <person name="Blom J."/>
            <person name="Li Y.-Z."/>
        </authorList>
    </citation>
    <scope>NUCLEOTIDE SEQUENCE [LARGE SCALE GENOMIC DNA]</scope>
    <source>
        <strain evidence="1 2">So0007-03</strain>
    </source>
</reference>
<dbReference type="Proteomes" id="UP000075502">
    <property type="component" value="Unassembled WGS sequence"/>
</dbReference>
<dbReference type="EMBL" id="JEME01002833">
    <property type="protein sequence ID" value="KYG03008.1"/>
    <property type="molecule type" value="Genomic_DNA"/>
</dbReference>
<evidence type="ECO:0000313" key="1">
    <source>
        <dbReference type="EMBL" id="KYG03008.1"/>
    </source>
</evidence>
<dbReference type="AlphaFoldDB" id="A0A150TEU2"/>
<name>A0A150TEU2_SORCE</name>
<protein>
    <submittedName>
        <fullName evidence="1">Uncharacterized protein</fullName>
    </submittedName>
</protein>
<accession>A0A150TEU2</accession>
<dbReference type="InterPro" id="IPR026487">
    <property type="entry name" value="CHP04141"/>
</dbReference>
<sequence length="279" mass="32798">MISISQQQLSGVAFLFADQYEFVCSAGDETFLVDENLSLANLRTIVRKYFAGDYQALLAANVEAQEDGKRAFSKPFINFVDYIDTKNNYYIEDGKWHQFDNNYLGNIRGEVDKLTLDISTEMPTFDEKSYRTWLLAQPARQQQKYYRERYLNELLEKQFKYVNRDRSFQLFERATVEITDLLKGDTLYVVKIGKPQKLSYAIDQATASIRVLERQGFQVPVNRSKQRVRKICLWFFFERQKKITRISEINSLIFLMKLANWRKAVLLSGLQAEVRVSYK</sequence>
<organism evidence="1 2">
    <name type="scientific">Sorangium cellulosum</name>
    <name type="common">Polyangium cellulosum</name>
    <dbReference type="NCBI Taxonomy" id="56"/>
    <lineage>
        <taxon>Bacteria</taxon>
        <taxon>Pseudomonadati</taxon>
        <taxon>Myxococcota</taxon>
        <taxon>Polyangia</taxon>
        <taxon>Polyangiales</taxon>
        <taxon>Polyangiaceae</taxon>
        <taxon>Sorangium</taxon>
    </lineage>
</organism>
<gene>
    <name evidence="1" type="ORF">BE21_53725</name>
</gene>
<proteinExistence type="predicted"/>
<evidence type="ECO:0000313" key="2">
    <source>
        <dbReference type="Proteomes" id="UP000075502"/>
    </source>
</evidence>
<dbReference type="Pfam" id="PF19614">
    <property type="entry name" value="DUF6119"/>
    <property type="match status" value="1"/>
</dbReference>